<evidence type="ECO:0000256" key="1">
    <source>
        <dbReference type="SAM" id="Phobius"/>
    </source>
</evidence>
<keyword evidence="1" id="KW-1133">Transmembrane helix</keyword>
<dbReference type="RefSeq" id="YP_009481266.1">
    <property type="nucleotide sequence ID" value="NC_037665.1"/>
</dbReference>
<dbReference type="Proteomes" id="UP000249758">
    <property type="component" value="Segment"/>
</dbReference>
<keyword evidence="1" id="KW-0812">Transmembrane</keyword>
<name>A0A2U7UG20_9VIRU</name>
<dbReference type="EMBL" id="MG011691">
    <property type="protein sequence ID" value="AVK77270.1"/>
    <property type="molecule type" value="Genomic_DNA"/>
</dbReference>
<dbReference type="KEGG" id="vg:36841725"/>
<protein>
    <submittedName>
        <fullName evidence="2">Uncharacterized protein</fullName>
    </submittedName>
</protein>
<keyword evidence="1" id="KW-0472">Membrane</keyword>
<evidence type="ECO:0000313" key="2">
    <source>
        <dbReference type="EMBL" id="AVK77270.1"/>
    </source>
</evidence>
<sequence length="88" mass="9278">MSDSGENTPRPWHSIIAAGVFAAVRVSLGYAINQKTTARDTPLGGGWRVRFMAWHAATGPWAHITVDGIDFVVMGIDADTGPSALAGQ</sequence>
<reference evidence="2" key="1">
    <citation type="journal article" date="2018" name="Nat. Commun.">
        <title>Diversity and evolution of the emerging Pandoraviridae family.</title>
        <authorList>
            <person name="Legendre M."/>
            <person name="Fabre E."/>
            <person name="Poirot O."/>
            <person name="Jeudy S."/>
            <person name="Lartigue A."/>
            <person name="Alempic J.M."/>
            <person name="Beucher L."/>
            <person name="Philippe N."/>
            <person name="Bertaux L."/>
            <person name="Christo-Foroux E."/>
            <person name="Labadie K."/>
            <person name="Coute Y."/>
            <person name="Abergel C."/>
            <person name="Claverie J.M."/>
        </authorList>
    </citation>
    <scope>NUCLEOTIDE SEQUENCE [LARGE SCALE GENOMIC DNA]</scope>
    <source>
        <strain evidence="2">Macleodensis</strain>
    </source>
</reference>
<proteinExistence type="predicted"/>
<organism evidence="2">
    <name type="scientific">Pandoravirus macleodensis</name>
    <dbReference type="NCBI Taxonomy" id="2107707"/>
    <lineage>
        <taxon>Viruses</taxon>
        <taxon>Pandoravirus</taxon>
    </lineage>
</organism>
<feature type="transmembrane region" description="Helical" evidence="1">
    <location>
        <begin position="12"/>
        <end position="32"/>
    </location>
</feature>
<dbReference type="GeneID" id="36841725"/>
<accession>A0A2U7UG20</accession>
<gene>
    <name evidence="2" type="ORF">pmac_cds_582</name>
</gene>